<organism evidence="2 3">
    <name type="scientific">Microdochium trichocladiopsis</name>
    <dbReference type="NCBI Taxonomy" id="1682393"/>
    <lineage>
        <taxon>Eukaryota</taxon>
        <taxon>Fungi</taxon>
        <taxon>Dikarya</taxon>
        <taxon>Ascomycota</taxon>
        <taxon>Pezizomycotina</taxon>
        <taxon>Sordariomycetes</taxon>
        <taxon>Xylariomycetidae</taxon>
        <taxon>Xylariales</taxon>
        <taxon>Microdochiaceae</taxon>
        <taxon>Microdochium</taxon>
    </lineage>
</organism>
<name>A0A9P9BQT2_9PEZI</name>
<accession>A0A9P9BQT2</accession>
<evidence type="ECO:0000256" key="1">
    <source>
        <dbReference type="SAM" id="MobiDB-lite"/>
    </source>
</evidence>
<feature type="region of interest" description="Disordered" evidence="1">
    <location>
        <begin position="1"/>
        <end position="42"/>
    </location>
</feature>
<dbReference type="RefSeq" id="XP_046012855.1">
    <property type="nucleotide sequence ID" value="XM_046153960.1"/>
</dbReference>
<dbReference type="AlphaFoldDB" id="A0A9P9BQT2"/>
<comment type="caution">
    <text evidence="2">The sequence shown here is derived from an EMBL/GenBank/DDBJ whole genome shotgun (WGS) entry which is preliminary data.</text>
</comment>
<feature type="compositionally biased region" description="Polar residues" evidence="1">
    <location>
        <begin position="1"/>
        <end position="22"/>
    </location>
</feature>
<proteinExistence type="predicted"/>
<dbReference type="EMBL" id="JAGTJQ010000005">
    <property type="protein sequence ID" value="KAH7031175.1"/>
    <property type="molecule type" value="Genomic_DNA"/>
</dbReference>
<protein>
    <submittedName>
        <fullName evidence="2">Uncharacterized protein</fullName>
    </submittedName>
</protein>
<keyword evidence="3" id="KW-1185">Reference proteome</keyword>
<evidence type="ECO:0000313" key="3">
    <source>
        <dbReference type="Proteomes" id="UP000756346"/>
    </source>
</evidence>
<evidence type="ECO:0000313" key="2">
    <source>
        <dbReference type="EMBL" id="KAH7031175.1"/>
    </source>
</evidence>
<sequence length="56" mass="6080">MRTMSRLKSWSLSSQGDGTSENTHARRHGVTLRVGPGGKREPLTRHILGAIARTGP</sequence>
<reference evidence="2" key="1">
    <citation type="journal article" date="2021" name="Nat. Commun.">
        <title>Genetic determinants of endophytism in the Arabidopsis root mycobiome.</title>
        <authorList>
            <person name="Mesny F."/>
            <person name="Miyauchi S."/>
            <person name="Thiergart T."/>
            <person name="Pickel B."/>
            <person name="Atanasova L."/>
            <person name="Karlsson M."/>
            <person name="Huettel B."/>
            <person name="Barry K.W."/>
            <person name="Haridas S."/>
            <person name="Chen C."/>
            <person name="Bauer D."/>
            <person name="Andreopoulos W."/>
            <person name="Pangilinan J."/>
            <person name="LaButti K."/>
            <person name="Riley R."/>
            <person name="Lipzen A."/>
            <person name="Clum A."/>
            <person name="Drula E."/>
            <person name="Henrissat B."/>
            <person name="Kohler A."/>
            <person name="Grigoriev I.V."/>
            <person name="Martin F.M."/>
            <person name="Hacquard S."/>
        </authorList>
    </citation>
    <scope>NUCLEOTIDE SEQUENCE</scope>
    <source>
        <strain evidence="2">MPI-CAGE-CH-0230</strain>
    </source>
</reference>
<dbReference type="GeneID" id="70183506"/>
<gene>
    <name evidence="2" type="ORF">B0I36DRAFT_323343</name>
</gene>
<dbReference type="Proteomes" id="UP000756346">
    <property type="component" value="Unassembled WGS sequence"/>
</dbReference>